<comment type="caution">
    <text evidence="1">The sequence shown here is derived from an EMBL/GenBank/DDBJ whole genome shotgun (WGS) entry which is preliminary data.</text>
</comment>
<protein>
    <recommendedName>
        <fullName evidence="3">Small peptidoglycan-associated lipoprotein</fullName>
    </recommendedName>
</protein>
<evidence type="ECO:0000313" key="2">
    <source>
        <dbReference type="Proteomes" id="UP000469125"/>
    </source>
</evidence>
<name>A0A6N8FFI0_9BACI</name>
<dbReference type="EMBL" id="WOCA01000003">
    <property type="protein sequence ID" value="MUK87961.1"/>
    <property type="molecule type" value="Genomic_DNA"/>
</dbReference>
<dbReference type="PROSITE" id="PS51257">
    <property type="entry name" value="PROKAR_LIPOPROTEIN"/>
    <property type="match status" value="1"/>
</dbReference>
<sequence>MKPLIILLFIILLVSCSPTTEERFYVVVVEGKEKIFDQFEDLASVRNPIIEIDYFRKVEDAKERLPEYEMEQTPVVFIFIMNEGKELQLKTTDIDESIRFLNQLKTS</sequence>
<dbReference type="Proteomes" id="UP000469125">
    <property type="component" value="Unassembled WGS sequence"/>
</dbReference>
<proteinExistence type="predicted"/>
<keyword evidence="2" id="KW-1185">Reference proteome</keyword>
<evidence type="ECO:0000313" key="1">
    <source>
        <dbReference type="EMBL" id="MUK87961.1"/>
    </source>
</evidence>
<dbReference type="AlphaFoldDB" id="A0A6N8FFI0"/>
<evidence type="ECO:0008006" key="3">
    <source>
        <dbReference type="Google" id="ProtNLM"/>
    </source>
</evidence>
<dbReference type="RefSeq" id="WP_155667948.1">
    <property type="nucleotide sequence ID" value="NZ_WOCA01000003.1"/>
</dbReference>
<accession>A0A6N8FFI0</accession>
<reference evidence="1 2" key="1">
    <citation type="submission" date="2019-11" db="EMBL/GenBank/DDBJ databases">
        <authorList>
            <person name="Li X."/>
        </authorList>
    </citation>
    <scope>NUCLEOTIDE SEQUENCE [LARGE SCALE GENOMIC DNA]</scope>
    <source>
        <strain evidence="1 2">L9</strain>
    </source>
</reference>
<gene>
    <name evidence="1" type="ORF">GMD78_06060</name>
</gene>
<organism evidence="1 2">
    <name type="scientific">Ornithinibacillus caprae</name>
    <dbReference type="NCBI Taxonomy" id="2678566"/>
    <lineage>
        <taxon>Bacteria</taxon>
        <taxon>Bacillati</taxon>
        <taxon>Bacillota</taxon>
        <taxon>Bacilli</taxon>
        <taxon>Bacillales</taxon>
        <taxon>Bacillaceae</taxon>
        <taxon>Ornithinibacillus</taxon>
    </lineage>
</organism>